<dbReference type="AlphaFoldDB" id="A0A6J6WR82"/>
<keyword evidence="4 5" id="KW-0472">Membrane</keyword>
<dbReference type="Pfam" id="PF02674">
    <property type="entry name" value="Colicin_V"/>
    <property type="match status" value="1"/>
</dbReference>
<keyword evidence="3 5" id="KW-1133">Transmembrane helix</keyword>
<dbReference type="GO" id="GO:0016020">
    <property type="term" value="C:membrane"/>
    <property type="evidence" value="ECO:0007669"/>
    <property type="project" value="UniProtKB-SubCell"/>
</dbReference>
<evidence type="ECO:0000256" key="3">
    <source>
        <dbReference type="ARBA" id="ARBA00022989"/>
    </source>
</evidence>
<accession>A0A6J6WR82</accession>
<evidence type="ECO:0000256" key="1">
    <source>
        <dbReference type="ARBA" id="ARBA00004141"/>
    </source>
</evidence>
<name>A0A6J6WR82_9ZZZZ</name>
<feature type="transmembrane region" description="Helical" evidence="5">
    <location>
        <begin position="30"/>
        <end position="49"/>
    </location>
</feature>
<gene>
    <name evidence="6" type="ORF">UFOPK2967_00597</name>
</gene>
<sequence>MLIDGLLVVGFCLAIFFGYRRGFVQTIFSTVGYIGGGVLGLILGLEYSPHIHNTIYRFLAILLSIFLVAEIGRRVLGAAAKFFRTKLLWAPFRFIDSVAGVALELVRVVLLTYLIVSLIFWSPWTSARDQVAQSKIYPVISAHVPNVLNELRAEIEKKLTINLP</sequence>
<proteinExistence type="predicted"/>
<reference evidence="6" key="1">
    <citation type="submission" date="2020-05" db="EMBL/GenBank/DDBJ databases">
        <authorList>
            <person name="Chiriac C."/>
            <person name="Salcher M."/>
            <person name="Ghai R."/>
            <person name="Kavagutti S V."/>
        </authorList>
    </citation>
    <scope>NUCLEOTIDE SEQUENCE</scope>
</reference>
<dbReference type="EMBL" id="CAFAAC010000028">
    <property type="protein sequence ID" value="CAB4785673.1"/>
    <property type="molecule type" value="Genomic_DNA"/>
</dbReference>
<evidence type="ECO:0000256" key="5">
    <source>
        <dbReference type="SAM" id="Phobius"/>
    </source>
</evidence>
<dbReference type="GO" id="GO:0009403">
    <property type="term" value="P:toxin biosynthetic process"/>
    <property type="evidence" value="ECO:0007669"/>
    <property type="project" value="InterPro"/>
</dbReference>
<protein>
    <submittedName>
        <fullName evidence="6">Unannotated protein</fullName>
    </submittedName>
</protein>
<dbReference type="InterPro" id="IPR003825">
    <property type="entry name" value="Colicin-V_CvpA"/>
</dbReference>
<evidence type="ECO:0000313" key="6">
    <source>
        <dbReference type="EMBL" id="CAB4785673.1"/>
    </source>
</evidence>
<feature type="transmembrane region" description="Helical" evidence="5">
    <location>
        <begin position="55"/>
        <end position="76"/>
    </location>
</feature>
<evidence type="ECO:0000256" key="2">
    <source>
        <dbReference type="ARBA" id="ARBA00022692"/>
    </source>
</evidence>
<feature type="transmembrane region" description="Helical" evidence="5">
    <location>
        <begin position="97"/>
        <end position="121"/>
    </location>
</feature>
<comment type="subcellular location">
    <subcellularLocation>
        <location evidence="1">Membrane</location>
        <topology evidence="1">Multi-pass membrane protein</topology>
    </subcellularLocation>
</comment>
<evidence type="ECO:0000256" key="4">
    <source>
        <dbReference type="ARBA" id="ARBA00023136"/>
    </source>
</evidence>
<organism evidence="6">
    <name type="scientific">freshwater metagenome</name>
    <dbReference type="NCBI Taxonomy" id="449393"/>
    <lineage>
        <taxon>unclassified sequences</taxon>
        <taxon>metagenomes</taxon>
        <taxon>ecological metagenomes</taxon>
    </lineage>
</organism>
<feature type="transmembrane region" description="Helical" evidence="5">
    <location>
        <begin position="6"/>
        <end position="23"/>
    </location>
</feature>
<keyword evidence="2 5" id="KW-0812">Transmembrane</keyword>